<evidence type="ECO:0000313" key="2">
    <source>
        <dbReference type="EMBL" id="SFM65398.1"/>
    </source>
</evidence>
<reference evidence="3" key="1">
    <citation type="submission" date="2016-10" db="EMBL/GenBank/DDBJ databases">
        <authorList>
            <person name="Varghese N."/>
            <person name="Submissions S."/>
        </authorList>
    </citation>
    <scope>NUCLEOTIDE SEQUENCE [LARGE SCALE GENOMIC DNA]</scope>
    <source>
        <strain evidence="3">BL36</strain>
    </source>
</reference>
<dbReference type="Proteomes" id="UP000199048">
    <property type="component" value="Unassembled WGS sequence"/>
</dbReference>
<dbReference type="STRING" id="582667.SAMN05192568_104329"/>
<evidence type="ECO:0000256" key="1">
    <source>
        <dbReference type="SAM" id="MobiDB-lite"/>
    </source>
</evidence>
<dbReference type="RefSeq" id="WP_139234234.1">
    <property type="nucleotide sequence ID" value="NZ_FOTK01000043.1"/>
</dbReference>
<feature type="compositionally biased region" description="Basic and acidic residues" evidence="1">
    <location>
        <begin position="1"/>
        <end position="13"/>
    </location>
</feature>
<sequence length="59" mass="6534">MADEPKPTDEPRPTLEQVRASVRDALEKLTGDPGREPGITPSNPRGKRREDRKLEPGAD</sequence>
<feature type="region of interest" description="Disordered" evidence="1">
    <location>
        <begin position="1"/>
        <end position="59"/>
    </location>
</feature>
<dbReference type="OrthoDB" id="9874786at2"/>
<protein>
    <submittedName>
        <fullName evidence="2">Uncharacterized protein</fullName>
    </submittedName>
</protein>
<dbReference type="AlphaFoldDB" id="A0A1I4SLJ8"/>
<proteinExistence type="predicted"/>
<name>A0A1I4SLJ8_9HYPH</name>
<keyword evidence="3" id="KW-1185">Reference proteome</keyword>
<accession>A0A1I4SLJ8</accession>
<feature type="compositionally biased region" description="Basic and acidic residues" evidence="1">
    <location>
        <begin position="21"/>
        <end position="35"/>
    </location>
</feature>
<gene>
    <name evidence="2" type="ORF">SAMN05192568_104329</name>
</gene>
<organism evidence="2 3">
    <name type="scientific">Methylobacterium pseudosasicola</name>
    <dbReference type="NCBI Taxonomy" id="582667"/>
    <lineage>
        <taxon>Bacteria</taxon>
        <taxon>Pseudomonadati</taxon>
        <taxon>Pseudomonadota</taxon>
        <taxon>Alphaproteobacteria</taxon>
        <taxon>Hyphomicrobiales</taxon>
        <taxon>Methylobacteriaceae</taxon>
        <taxon>Methylobacterium</taxon>
    </lineage>
</organism>
<dbReference type="EMBL" id="FOTK01000043">
    <property type="protein sequence ID" value="SFM65398.1"/>
    <property type="molecule type" value="Genomic_DNA"/>
</dbReference>
<evidence type="ECO:0000313" key="3">
    <source>
        <dbReference type="Proteomes" id="UP000199048"/>
    </source>
</evidence>
<feature type="compositionally biased region" description="Basic and acidic residues" evidence="1">
    <location>
        <begin position="48"/>
        <end position="59"/>
    </location>
</feature>